<evidence type="ECO:0000256" key="4">
    <source>
        <dbReference type="ARBA" id="ARBA00022909"/>
    </source>
</evidence>
<evidence type="ECO:0000256" key="2">
    <source>
        <dbReference type="ARBA" id="ARBA00005013"/>
    </source>
</evidence>
<dbReference type="Gene3D" id="3.30.1130.10">
    <property type="match status" value="1"/>
</dbReference>
<comment type="caution">
    <text evidence="8">The sequence shown here is derived from an EMBL/GenBank/DDBJ whole genome shotgun (WGS) entry which is preliminary data.</text>
</comment>
<dbReference type="PANTHER" id="PTHR42844:SF1">
    <property type="entry name" value="DIHYDRONEOPTERIN ALDOLASE 1-RELATED"/>
    <property type="match status" value="1"/>
</dbReference>
<sequence length="137" mass="14903">MTDEPIGTGAGRPPQDQLSITGIECFAHHGVFDFEKREGQVFVVDLVLGIDTRAAAASDDLEDTVNYGSLTMDVKAAVERDPVDLIETVAQRIADVCLLDPRVEWARVTLHKPDAPIDATYSDVALTITRTRGNAHD</sequence>
<dbReference type="NCBIfam" id="TIGR00526">
    <property type="entry name" value="folB_dom"/>
    <property type="match status" value="1"/>
</dbReference>
<dbReference type="EC" id="4.1.2.25" evidence="6"/>
<dbReference type="NCBIfam" id="TIGR00525">
    <property type="entry name" value="folB"/>
    <property type="match status" value="1"/>
</dbReference>
<reference evidence="8 9" key="1">
    <citation type="journal article" date="2019" name="Int. J. Syst. Evol. Microbiol.">
        <title>The Global Catalogue of Microorganisms (GCM) 10K type strain sequencing project: providing services to taxonomists for standard genome sequencing and annotation.</title>
        <authorList>
            <consortium name="The Broad Institute Genomics Platform"/>
            <consortium name="The Broad Institute Genome Sequencing Center for Infectious Disease"/>
            <person name="Wu L."/>
            <person name="Ma J."/>
        </authorList>
    </citation>
    <scope>NUCLEOTIDE SEQUENCE [LARGE SCALE GENOMIC DNA]</scope>
    <source>
        <strain evidence="8 9">JCM 13813</strain>
    </source>
</reference>
<evidence type="ECO:0000256" key="5">
    <source>
        <dbReference type="ARBA" id="ARBA00023239"/>
    </source>
</evidence>
<comment type="similarity">
    <text evidence="3 6">Belongs to the DHNA family.</text>
</comment>
<evidence type="ECO:0000256" key="6">
    <source>
        <dbReference type="RuleBase" id="RU362079"/>
    </source>
</evidence>
<dbReference type="SUPFAM" id="SSF55620">
    <property type="entry name" value="Tetrahydrobiopterin biosynthesis enzymes-like"/>
    <property type="match status" value="1"/>
</dbReference>
<dbReference type="InterPro" id="IPR006156">
    <property type="entry name" value="Dihydroneopterin_aldolase"/>
</dbReference>
<comment type="function">
    <text evidence="6">Catalyzes the conversion of 7,8-dihydroneopterin to 6-hydroxymethyl-7,8-dihydropterin.</text>
</comment>
<dbReference type="InterPro" id="IPR043133">
    <property type="entry name" value="GTP-CH-I_C/QueF"/>
</dbReference>
<keyword evidence="5 6" id="KW-0456">Lyase</keyword>
<proteinExistence type="inferred from homology"/>
<organism evidence="8 9">
    <name type="scientific">Nocardioides furvisabuli</name>
    <dbReference type="NCBI Taxonomy" id="375542"/>
    <lineage>
        <taxon>Bacteria</taxon>
        <taxon>Bacillati</taxon>
        <taxon>Actinomycetota</taxon>
        <taxon>Actinomycetes</taxon>
        <taxon>Propionibacteriales</taxon>
        <taxon>Nocardioidaceae</taxon>
        <taxon>Nocardioides</taxon>
    </lineage>
</organism>
<keyword evidence="4 6" id="KW-0289">Folate biosynthesis</keyword>
<evidence type="ECO:0000313" key="8">
    <source>
        <dbReference type="EMBL" id="GAA2106475.1"/>
    </source>
</evidence>
<evidence type="ECO:0000313" key="9">
    <source>
        <dbReference type="Proteomes" id="UP001501161"/>
    </source>
</evidence>
<dbReference type="CDD" id="cd00534">
    <property type="entry name" value="DHNA_DHNTPE"/>
    <property type="match status" value="1"/>
</dbReference>
<dbReference type="Proteomes" id="UP001501161">
    <property type="component" value="Unassembled WGS sequence"/>
</dbReference>
<comment type="catalytic activity">
    <reaction evidence="1 6">
        <text>7,8-dihydroneopterin = 6-hydroxymethyl-7,8-dihydropterin + glycolaldehyde</text>
        <dbReference type="Rhea" id="RHEA:10540"/>
        <dbReference type="ChEBI" id="CHEBI:17001"/>
        <dbReference type="ChEBI" id="CHEBI:17071"/>
        <dbReference type="ChEBI" id="CHEBI:44841"/>
        <dbReference type="EC" id="4.1.2.25"/>
    </reaction>
</comment>
<evidence type="ECO:0000256" key="3">
    <source>
        <dbReference type="ARBA" id="ARBA00005708"/>
    </source>
</evidence>
<dbReference type="RefSeq" id="WP_231248690.1">
    <property type="nucleotide sequence ID" value="NZ_BAAAMQ010000010.1"/>
</dbReference>
<gene>
    <name evidence="8" type="primary">folB</name>
    <name evidence="8" type="ORF">GCM10009726_19450</name>
</gene>
<dbReference type="InterPro" id="IPR006157">
    <property type="entry name" value="FolB_dom"/>
</dbReference>
<evidence type="ECO:0000256" key="1">
    <source>
        <dbReference type="ARBA" id="ARBA00001353"/>
    </source>
</evidence>
<name>A0ABN2X8S3_9ACTN</name>
<keyword evidence="9" id="KW-1185">Reference proteome</keyword>
<feature type="domain" description="Dihydroneopterin aldolase/epimerase" evidence="7">
    <location>
        <begin position="18"/>
        <end position="130"/>
    </location>
</feature>
<comment type="pathway">
    <text evidence="2 6">Cofactor biosynthesis; tetrahydrofolate biosynthesis; 2-amino-4-hydroxy-6-hydroxymethyl-7,8-dihydropteridine diphosphate from 7,8-dihydroneopterin triphosphate: step 3/4.</text>
</comment>
<protein>
    <recommendedName>
        <fullName evidence="6">7,8-dihydroneopterin aldolase</fullName>
        <ecNumber evidence="6">4.1.2.25</ecNumber>
    </recommendedName>
</protein>
<dbReference type="Pfam" id="PF02152">
    <property type="entry name" value="FolB"/>
    <property type="match status" value="1"/>
</dbReference>
<dbReference type="SMART" id="SM00905">
    <property type="entry name" value="FolB"/>
    <property type="match status" value="1"/>
</dbReference>
<evidence type="ECO:0000259" key="7">
    <source>
        <dbReference type="SMART" id="SM00905"/>
    </source>
</evidence>
<accession>A0ABN2X8S3</accession>
<dbReference type="PANTHER" id="PTHR42844">
    <property type="entry name" value="DIHYDRONEOPTERIN ALDOLASE 1-RELATED"/>
    <property type="match status" value="1"/>
</dbReference>
<dbReference type="EMBL" id="BAAAMQ010000010">
    <property type="protein sequence ID" value="GAA2106475.1"/>
    <property type="molecule type" value="Genomic_DNA"/>
</dbReference>